<evidence type="ECO:0000313" key="1">
    <source>
        <dbReference type="EMBL" id="POM64463.1"/>
    </source>
</evidence>
<proteinExistence type="predicted"/>
<reference evidence="1 2" key="1">
    <citation type="journal article" date="2017" name="Genome Biol. Evol.">
        <title>Phytophthora megakarya and P. palmivora, closely related causal agents of cacao black pod rot, underwent increases in genome sizes and gene numbers by different mechanisms.</title>
        <authorList>
            <person name="Ali S.S."/>
            <person name="Shao J."/>
            <person name="Lary D.J."/>
            <person name="Kronmiller B."/>
            <person name="Shen D."/>
            <person name="Strem M.D."/>
            <person name="Amoako-Attah I."/>
            <person name="Akrofi A.Y."/>
            <person name="Begoude B.A."/>
            <person name="Ten Hoopen G.M."/>
            <person name="Coulibaly K."/>
            <person name="Kebe B.I."/>
            <person name="Melnick R.L."/>
            <person name="Guiltinan M.J."/>
            <person name="Tyler B.M."/>
            <person name="Meinhardt L.W."/>
            <person name="Bailey B.A."/>
        </authorList>
    </citation>
    <scope>NUCLEOTIDE SEQUENCE [LARGE SCALE GENOMIC DNA]</scope>
    <source>
        <strain evidence="2">sbr112.9</strain>
    </source>
</reference>
<dbReference type="PANTHER" id="PTHR33889">
    <property type="entry name" value="OS04G0681850 PROTEIN"/>
    <property type="match status" value="1"/>
</dbReference>
<dbReference type="EMBL" id="NCKW01011098">
    <property type="protein sequence ID" value="POM64463.1"/>
    <property type="molecule type" value="Genomic_DNA"/>
</dbReference>
<name>A0A2P4XFY6_9STRA</name>
<dbReference type="OrthoDB" id="128484at2759"/>
<gene>
    <name evidence="1" type="ORF">PHPALM_20001</name>
</gene>
<keyword evidence="2" id="KW-1185">Reference proteome</keyword>
<comment type="caution">
    <text evidence="1">The sequence shown here is derived from an EMBL/GenBank/DDBJ whole genome shotgun (WGS) entry which is preliminary data.</text>
</comment>
<dbReference type="PANTHER" id="PTHR33889:SF7">
    <property type="entry name" value="OS04G0681850 PROTEIN"/>
    <property type="match status" value="1"/>
</dbReference>
<evidence type="ECO:0000313" key="2">
    <source>
        <dbReference type="Proteomes" id="UP000237271"/>
    </source>
</evidence>
<organism evidence="1 2">
    <name type="scientific">Phytophthora palmivora</name>
    <dbReference type="NCBI Taxonomy" id="4796"/>
    <lineage>
        <taxon>Eukaryota</taxon>
        <taxon>Sar</taxon>
        <taxon>Stramenopiles</taxon>
        <taxon>Oomycota</taxon>
        <taxon>Peronosporomycetes</taxon>
        <taxon>Peronosporales</taxon>
        <taxon>Peronosporaceae</taxon>
        <taxon>Phytophthora</taxon>
    </lineage>
</organism>
<dbReference type="Proteomes" id="UP000237271">
    <property type="component" value="Unassembled WGS sequence"/>
</dbReference>
<protein>
    <submittedName>
        <fullName evidence="1">Uncharacterized protein</fullName>
    </submittedName>
</protein>
<dbReference type="AlphaFoldDB" id="A0A2P4XFY6"/>
<sequence length="73" mass="8499">MLGYEFVQFLSTTRGLSVGSLKPRGILKRKSERIKPSLTDENKLKRLEYVLGFIDEDSLRFEPMDNVIHIDEK</sequence>
<accession>A0A2P4XFY6</accession>